<protein>
    <submittedName>
        <fullName evidence="1">Uncharacterized protein</fullName>
    </submittedName>
</protein>
<sequence length="77" mass="8273">MILPFVFTGQFNRASQRIFITPAAAATAPDTASTKGKTNHATTQVINNNITVGRWFKSVTAMSFSRLSDLSGLVLNA</sequence>
<comment type="caution">
    <text evidence="1">The sequence shown here is derived from an EMBL/GenBank/DDBJ whole genome shotgun (WGS) entry which is preliminary data.</text>
</comment>
<gene>
    <name evidence="1" type="ORF">FWK35_00008035</name>
</gene>
<evidence type="ECO:0000313" key="2">
    <source>
        <dbReference type="Proteomes" id="UP000478052"/>
    </source>
</evidence>
<organism evidence="1 2">
    <name type="scientific">Aphis craccivora</name>
    <name type="common">Cowpea aphid</name>
    <dbReference type="NCBI Taxonomy" id="307492"/>
    <lineage>
        <taxon>Eukaryota</taxon>
        <taxon>Metazoa</taxon>
        <taxon>Ecdysozoa</taxon>
        <taxon>Arthropoda</taxon>
        <taxon>Hexapoda</taxon>
        <taxon>Insecta</taxon>
        <taxon>Pterygota</taxon>
        <taxon>Neoptera</taxon>
        <taxon>Paraneoptera</taxon>
        <taxon>Hemiptera</taxon>
        <taxon>Sternorrhyncha</taxon>
        <taxon>Aphidomorpha</taxon>
        <taxon>Aphidoidea</taxon>
        <taxon>Aphididae</taxon>
        <taxon>Aphidini</taxon>
        <taxon>Aphis</taxon>
        <taxon>Aphis</taxon>
    </lineage>
</organism>
<reference evidence="1 2" key="1">
    <citation type="submission" date="2019-08" db="EMBL/GenBank/DDBJ databases">
        <title>Whole genome of Aphis craccivora.</title>
        <authorList>
            <person name="Voronova N.V."/>
            <person name="Shulinski R.S."/>
            <person name="Bandarenka Y.V."/>
            <person name="Zhorov D.G."/>
            <person name="Warner D."/>
        </authorList>
    </citation>
    <scope>NUCLEOTIDE SEQUENCE [LARGE SCALE GENOMIC DNA]</scope>
    <source>
        <strain evidence="1">180601</strain>
        <tissue evidence="1">Whole Body</tissue>
    </source>
</reference>
<name>A0A6G0Z499_APHCR</name>
<accession>A0A6G0Z499</accession>
<proteinExistence type="predicted"/>
<dbReference type="EMBL" id="VUJU01001384">
    <property type="protein sequence ID" value="KAF0765518.1"/>
    <property type="molecule type" value="Genomic_DNA"/>
</dbReference>
<evidence type="ECO:0000313" key="1">
    <source>
        <dbReference type="EMBL" id="KAF0765518.1"/>
    </source>
</evidence>
<dbReference type="Proteomes" id="UP000478052">
    <property type="component" value="Unassembled WGS sequence"/>
</dbReference>
<dbReference type="AlphaFoldDB" id="A0A6G0Z499"/>
<keyword evidence="2" id="KW-1185">Reference proteome</keyword>